<gene>
    <name evidence="6" type="ORF">DEJ47_28665</name>
</gene>
<dbReference type="Pfam" id="PF00005">
    <property type="entry name" value="ABC_tran"/>
    <property type="match status" value="2"/>
</dbReference>
<dbReference type="AlphaFoldDB" id="A0A5P2BMY9"/>
<dbReference type="PANTHER" id="PTHR19211">
    <property type="entry name" value="ATP-BINDING TRANSPORT PROTEIN-RELATED"/>
    <property type="match status" value="1"/>
</dbReference>
<dbReference type="Gene3D" id="3.40.50.300">
    <property type="entry name" value="P-loop containing nucleotide triphosphate hydrolases"/>
    <property type="match status" value="2"/>
</dbReference>
<evidence type="ECO:0000256" key="1">
    <source>
        <dbReference type="ARBA" id="ARBA00022737"/>
    </source>
</evidence>
<keyword evidence="1" id="KW-0677">Repeat</keyword>
<dbReference type="InterPro" id="IPR017871">
    <property type="entry name" value="ABC_transporter-like_CS"/>
</dbReference>
<dbReference type="GO" id="GO:0005524">
    <property type="term" value="F:ATP binding"/>
    <property type="evidence" value="ECO:0007669"/>
    <property type="project" value="UniProtKB-KW"/>
</dbReference>
<keyword evidence="2" id="KW-0547">Nucleotide-binding</keyword>
<evidence type="ECO:0000256" key="4">
    <source>
        <dbReference type="SAM" id="Coils"/>
    </source>
</evidence>
<sequence>MAIATLVALAVPVCHTHRNATEVAFGWVDGNRGFPVPTQISLHGVTKARGDRLILDTVSLAIRPGERIGVVGENGAGKSTLLHLMSGDLRPDEGEVVTVAERGAGLLAQTPQLPADRRVGDAIDVALAELRSMERRLRVLEAELGSADERDLGEYGDLLTAFELRGGYEADARVDKAMHGLGLGHIGRGRVLGSLSGGEQARLGLACLIAAAPEVMFLDEPTNHLDESALDWLESALAAHRGTVVAVSHDRVFLERVTTAILEVDADRRSVVRHGGGYQGLIAERAAARLRWEQQYEQWCEETSRLQEFMVTTAHAVAGGRGMKDNNKMAYDRAGGRVQASVAGRVRNAQERLRRLRDQPVPRPPEPLRFTARPPTGATQGELVSLRDVKVGERLAVGSLTVSAGERLLIHGGNGAGKSTLLRIMAGVLQPDAGTVVRRGRIGYLAQEIPVRHPTESLLEAFGKGLGSAEDEQRELLLSFGLFRPRDLHVPVGSLSAGQRRRLALARLLARPADLLLLDEPANHLALGLVEELEAALDQWTGALVVVSHDRLLRQRFAGRIRRMESGRLPD</sequence>
<dbReference type="InterPro" id="IPR050611">
    <property type="entry name" value="ABCF"/>
</dbReference>
<name>A0A5P2BMY9_STRVZ</name>
<evidence type="ECO:0000313" key="6">
    <source>
        <dbReference type="EMBL" id="QES31804.1"/>
    </source>
</evidence>
<proteinExistence type="predicted"/>
<evidence type="ECO:0000256" key="2">
    <source>
        <dbReference type="ARBA" id="ARBA00022741"/>
    </source>
</evidence>
<feature type="coiled-coil region" evidence="4">
    <location>
        <begin position="123"/>
        <end position="150"/>
    </location>
</feature>
<dbReference type="FunFam" id="3.40.50.300:FF:000011">
    <property type="entry name" value="Putative ABC transporter ATP-binding component"/>
    <property type="match status" value="1"/>
</dbReference>
<evidence type="ECO:0000259" key="5">
    <source>
        <dbReference type="PROSITE" id="PS50893"/>
    </source>
</evidence>
<keyword evidence="7" id="KW-1185">Reference proteome</keyword>
<dbReference type="GO" id="GO:0016887">
    <property type="term" value="F:ATP hydrolysis activity"/>
    <property type="evidence" value="ECO:0007669"/>
    <property type="project" value="InterPro"/>
</dbReference>
<dbReference type="CDD" id="cd03221">
    <property type="entry name" value="ABCF_EF-3"/>
    <property type="match status" value="1"/>
</dbReference>
<dbReference type="PROSITE" id="PS00211">
    <property type="entry name" value="ABC_TRANSPORTER_1"/>
    <property type="match status" value="2"/>
</dbReference>
<protein>
    <submittedName>
        <fullName evidence="6">ABC transporter ATP-binding protein</fullName>
    </submittedName>
</protein>
<dbReference type="SUPFAM" id="SSF52540">
    <property type="entry name" value="P-loop containing nucleoside triphosphate hydrolases"/>
    <property type="match status" value="2"/>
</dbReference>
<feature type="domain" description="ABC transporter" evidence="5">
    <location>
        <begin position="379"/>
        <end position="571"/>
    </location>
</feature>
<accession>A0A5P2BMY9</accession>
<dbReference type="Proteomes" id="UP000323046">
    <property type="component" value="Chromosome"/>
</dbReference>
<organism evidence="6 7">
    <name type="scientific">Streptomyces venezuelae</name>
    <dbReference type="NCBI Taxonomy" id="54571"/>
    <lineage>
        <taxon>Bacteria</taxon>
        <taxon>Bacillati</taxon>
        <taxon>Actinomycetota</taxon>
        <taxon>Actinomycetes</taxon>
        <taxon>Kitasatosporales</taxon>
        <taxon>Streptomycetaceae</taxon>
        <taxon>Streptomyces</taxon>
    </lineage>
</organism>
<evidence type="ECO:0000256" key="3">
    <source>
        <dbReference type="ARBA" id="ARBA00022840"/>
    </source>
</evidence>
<dbReference type="PANTHER" id="PTHR19211:SF14">
    <property type="entry name" value="ATP-BINDING CASSETTE SUB-FAMILY F MEMBER 1"/>
    <property type="match status" value="1"/>
</dbReference>
<dbReference type="InterPro" id="IPR027417">
    <property type="entry name" value="P-loop_NTPase"/>
</dbReference>
<evidence type="ECO:0000313" key="7">
    <source>
        <dbReference type="Proteomes" id="UP000323046"/>
    </source>
</evidence>
<keyword evidence="4" id="KW-0175">Coiled coil</keyword>
<keyword evidence="3 6" id="KW-0067">ATP-binding</keyword>
<feature type="domain" description="ABC transporter" evidence="5">
    <location>
        <begin position="40"/>
        <end position="294"/>
    </location>
</feature>
<reference evidence="6 7" key="1">
    <citation type="submission" date="2018-05" db="EMBL/GenBank/DDBJ databases">
        <title>Streptomyces venezuelae.</title>
        <authorList>
            <person name="Kim W."/>
            <person name="Lee N."/>
            <person name="Cho B.-K."/>
        </authorList>
    </citation>
    <scope>NUCLEOTIDE SEQUENCE [LARGE SCALE GENOMIC DNA]</scope>
    <source>
        <strain evidence="6 7">ATCC 14583</strain>
    </source>
</reference>
<dbReference type="EMBL" id="CP029193">
    <property type="protein sequence ID" value="QES31804.1"/>
    <property type="molecule type" value="Genomic_DNA"/>
</dbReference>
<dbReference type="InterPro" id="IPR003593">
    <property type="entry name" value="AAA+_ATPase"/>
</dbReference>
<dbReference type="OrthoDB" id="3169603at2"/>
<dbReference type="SMART" id="SM00382">
    <property type="entry name" value="AAA"/>
    <property type="match status" value="2"/>
</dbReference>
<dbReference type="InterPro" id="IPR003439">
    <property type="entry name" value="ABC_transporter-like_ATP-bd"/>
</dbReference>
<dbReference type="PROSITE" id="PS50893">
    <property type="entry name" value="ABC_TRANSPORTER_2"/>
    <property type="match status" value="2"/>
</dbReference>